<evidence type="ECO:0000313" key="1">
    <source>
        <dbReference type="EMBL" id="KAG9459446.1"/>
    </source>
</evidence>
<reference evidence="1 2" key="1">
    <citation type="submission" date="2021-07" db="EMBL/GenBank/DDBJ databases">
        <title>The Aristolochia fimbriata genome: insights into angiosperm evolution, floral development and chemical biosynthesis.</title>
        <authorList>
            <person name="Jiao Y."/>
        </authorList>
    </citation>
    <scope>NUCLEOTIDE SEQUENCE [LARGE SCALE GENOMIC DNA]</scope>
    <source>
        <strain evidence="1">IBCAS-2021</strain>
        <tissue evidence="1">Leaf</tissue>
    </source>
</reference>
<dbReference type="Proteomes" id="UP000825729">
    <property type="component" value="Unassembled WGS sequence"/>
</dbReference>
<evidence type="ECO:0000313" key="2">
    <source>
        <dbReference type="Proteomes" id="UP000825729"/>
    </source>
</evidence>
<name>A0AAV7FGY0_ARIFI</name>
<comment type="caution">
    <text evidence="1">The sequence shown here is derived from an EMBL/GenBank/DDBJ whole genome shotgun (WGS) entry which is preliminary data.</text>
</comment>
<dbReference type="AlphaFoldDB" id="A0AAV7FGY0"/>
<accession>A0AAV7FGY0</accession>
<protein>
    <submittedName>
        <fullName evidence="1">Uncharacterized protein</fullName>
    </submittedName>
</protein>
<keyword evidence="2" id="KW-1185">Reference proteome</keyword>
<dbReference type="EMBL" id="JAINDJ010000002">
    <property type="protein sequence ID" value="KAG9459446.1"/>
    <property type="molecule type" value="Genomic_DNA"/>
</dbReference>
<proteinExistence type="predicted"/>
<sequence>MAYGSCLHCTLWEESCLTISPSGRVDVIICVSGDFSHLWAPPVVTLFDSMERYACHLHIEDYSSLSLYKNYYNLTAASETPILCELKRWSRMSEIDGCGSRALGSVHDVGTPAHEFQRESFYVAHVQFPGICPSLLNTRMALTLQSNDASLIHTDHTSTFNYTRPNRNGREPATASLAFSISSYKVYTSPSSSTARLKKGTRRGAVAMLLHKITDFGGMGKELVFPLPEMAKAGRFPRDERWTASRNFDYLTETKGKYVKRIHPVKPGTTSGAGQ</sequence>
<gene>
    <name evidence="1" type="ORF">H6P81_003954</name>
</gene>
<organism evidence="1 2">
    <name type="scientific">Aristolochia fimbriata</name>
    <name type="common">White veined hardy Dutchman's pipe vine</name>
    <dbReference type="NCBI Taxonomy" id="158543"/>
    <lineage>
        <taxon>Eukaryota</taxon>
        <taxon>Viridiplantae</taxon>
        <taxon>Streptophyta</taxon>
        <taxon>Embryophyta</taxon>
        <taxon>Tracheophyta</taxon>
        <taxon>Spermatophyta</taxon>
        <taxon>Magnoliopsida</taxon>
        <taxon>Magnoliidae</taxon>
        <taxon>Piperales</taxon>
        <taxon>Aristolochiaceae</taxon>
        <taxon>Aristolochia</taxon>
    </lineage>
</organism>